<keyword evidence="3" id="KW-1185">Reference proteome</keyword>
<evidence type="ECO:0000256" key="1">
    <source>
        <dbReference type="SAM" id="SignalP"/>
    </source>
</evidence>
<dbReference type="RefSeq" id="WP_092756240.1">
    <property type="nucleotide sequence ID" value="NZ_FOCG01000003.1"/>
</dbReference>
<dbReference type="InterPro" id="IPR006059">
    <property type="entry name" value="SBP"/>
</dbReference>
<organism evidence="2 3">
    <name type="scientific">Hydrogenoanaerobacterium saccharovorans</name>
    <dbReference type="NCBI Taxonomy" id="474960"/>
    <lineage>
        <taxon>Bacteria</taxon>
        <taxon>Bacillati</taxon>
        <taxon>Bacillota</taxon>
        <taxon>Clostridia</taxon>
        <taxon>Eubacteriales</taxon>
        <taxon>Oscillospiraceae</taxon>
        <taxon>Hydrogenoanaerobacterium</taxon>
    </lineage>
</organism>
<dbReference type="STRING" id="474960.SAMN05216180_2811"/>
<evidence type="ECO:0000313" key="2">
    <source>
        <dbReference type="EMBL" id="SEN10998.1"/>
    </source>
</evidence>
<protein>
    <submittedName>
        <fullName evidence="2">Raffinose/stachyose/melibiose transport system substrate-binding protein</fullName>
    </submittedName>
</protein>
<proteinExistence type="predicted"/>
<feature type="signal peptide" evidence="1">
    <location>
        <begin position="1"/>
        <end position="20"/>
    </location>
</feature>
<dbReference type="AlphaFoldDB" id="A0A1H8DWT1"/>
<dbReference type="EMBL" id="FOCG01000003">
    <property type="protein sequence ID" value="SEN10998.1"/>
    <property type="molecule type" value="Genomic_DNA"/>
</dbReference>
<feature type="chain" id="PRO_5038399593" evidence="1">
    <location>
        <begin position="21"/>
        <end position="449"/>
    </location>
</feature>
<dbReference type="InterPro" id="IPR050490">
    <property type="entry name" value="Bact_solute-bd_prot1"/>
</dbReference>
<reference evidence="2 3" key="1">
    <citation type="submission" date="2016-10" db="EMBL/GenBank/DDBJ databases">
        <authorList>
            <person name="de Groot N.N."/>
        </authorList>
    </citation>
    <scope>NUCLEOTIDE SEQUENCE [LARGE SCALE GENOMIC DNA]</scope>
    <source>
        <strain evidence="2 3">CGMCC 1.5070</strain>
    </source>
</reference>
<evidence type="ECO:0000313" key="3">
    <source>
        <dbReference type="Proteomes" id="UP000199158"/>
    </source>
</evidence>
<dbReference type="SUPFAM" id="SSF53850">
    <property type="entry name" value="Periplasmic binding protein-like II"/>
    <property type="match status" value="1"/>
</dbReference>
<dbReference type="Proteomes" id="UP000199158">
    <property type="component" value="Unassembled WGS sequence"/>
</dbReference>
<dbReference type="OrthoDB" id="9763054at2"/>
<dbReference type="PROSITE" id="PS51257">
    <property type="entry name" value="PROKAR_LIPOPROTEIN"/>
    <property type="match status" value="1"/>
</dbReference>
<dbReference type="PANTHER" id="PTHR43649">
    <property type="entry name" value="ARABINOSE-BINDING PROTEIN-RELATED"/>
    <property type="match status" value="1"/>
</dbReference>
<gene>
    <name evidence="2" type="ORF">SAMN05216180_2811</name>
</gene>
<sequence>MFKKVLAMVLSLTMAAALFTGCGSAPKTEAGTPENGDSSAAPAAEEVTLNIFQFKVEIQEALEKSMATYMESHPNVKINLKTVGGGDDYGAALKAEMQSEEPTIFNCGGPQDIYDWQEKLEDLSAEPWVSKAVEGTLGGVTVDGKVYGMPYAIEGYGFTCNKEIMEAAGVDISKINSYDALEAACKTIDAKIKDGSLKEKYPDLKAVFALPAKETWIVGTHAVNVPLSQEFDSVLDAFSAKTVDFKYADGYKALIDLQANYSEYANDKGKLNAMDYSTQVKEDFSLEKVVMIQQGNWIYNDVNSMDAKVAQKLDILPMPIKGAKEDSIPVGVPNYWVINKDSTDAQKAAAKDFLNWLYTSEEGMNIVVNEFFFIPPFTGYTAEPADPLGKAVKRYADAGKTLPWVFQGCPTGNWVMDVMGTNVQKYLAGEFTWQQTIDDAKAQWEQRRK</sequence>
<name>A0A1H8DWT1_9FIRM</name>
<dbReference type="PANTHER" id="PTHR43649:SF12">
    <property type="entry name" value="DIACETYLCHITOBIOSE BINDING PROTEIN DASA"/>
    <property type="match status" value="1"/>
</dbReference>
<accession>A0A1H8DWT1</accession>
<dbReference type="Gene3D" id="3.40.190.10">
    <property type="entry name" value="Periplasmic binding protein-like II"/>
    <property type="match status" value="2"/>
</dbReference>
<keyword evidence="1" id="KW-0732">Signal</keyword>
<dbReference type="Pfam" id="PF13416">
    <property type="entry name" value="SBP_bac_8"/>
    <property type="match status" value="1"/>
</dbReference>